<dbReference type="InterPro" id="IPR051045">
    <property type="entry name" value="TonB-dependent_transducer"/>
</dbReference>
<dbReference type="InterPro" id="IPR006260">
    <property type="entry name" value="TonB/TolA_C"/>
</dbReference>
<reference evidence="11 12" key="1">
    <citation type="submission" date="2018-12" db="EMBL/GenBank/DDBJ databases">
        <authorList>
            <person name="Feng G."/>
            <person name="Zhu H."/>
        </authorList>
    </citation>
    <scope>NUCLEOTIDE SEQUENCE [LARGE SCALE GENOMIC DNA]</scope>
    <source>
        <strain evidence="11 12">9PBR-2</strain>
    </source>
</reference>
<comment type="similarity">
    <text evidence="2">Belongs to the TonB family.</text>
</comment>
<evidence type="ECO:0000256" key="6">
    <source>
        <dbReference type="ARBA" id="ARBA00022692"/>
    </source>
</evidence>
<organism evidence="11 12">
    <name type="scientific">Hymenobacter metallilatus</name>
    <dbReference type="NCBI Taxonomy" id="2493666"/>
    <lineage>
        <taxon>Bacteria</taxon>
        <taxon>Pseudomonadati</taxon>
        <taxon>Bacteroidota</taxon>
        <taxon>Cytophagia</taxon>
        <taxon>Cytophagales</taxon>
        <taxon>Hymenobacteraceae</taxon>
        <taxon>Hymenobacter</taxon>
    </lineage>
</organism>
<feature type="domain" description="TonB C-terminal" evidence="10">
    <location>
        <begin position="140"/>
        <end position="206"/>
    </location>
</feature>
<protein>
    <submittedName>
        <fullName evidence="11">TonB family protein</fullName>
    </submittedName>
</protein>
<dbReference type="SUPFAM" id="SSF74653">
    <property type="entry name" value="TolA/TonB C-terminal domain"/>
    <property type="match status" value="1"/>
</dbReference>
<dbReference type="PANTHER" id="PTHR33446">
    <property type="entry name" value="PROTEIN TONB-RELATED"/>
    <property type="match status" value="1"/>
</dbReference>
<evidence type="ECO:0000256" key="7">
    <source>
        <dbReference type="ARBA" id="ARBA00022927"/>
    </source>
</evidence>
<keyword evidence="6" id="KW-0812">Transmembrane</keyword>
<evidence type="ECO:0000256" key="4">
    <source>
        <dbReference type="ARBA" id="ARBA00022475"/>
    </source>
</evidence>
<dbReference type="NCBIfam" id="TIGR01352">
    <property type="entry name" value="tonB_Cterm"/>
    <property type="match status" value="1"/>
</dbReference>
<dbReference type="EMBL" id="RWIS01000001">
    <property type="protein sequence ID" value="RSK37641.1"/>
    <property type="molecule type" value="Genomic_DNA"/>
</dbReference>
<sequence>MSKVRQVAGSHENQQANCPSAYTGKRSLGVCSVRTAPQAMPTPLLRITALLALLLAAHAGFAQNSYNWWDARPPAPVTSLLRPVPKPAAAPSRTTSIVVDSLPLTTGGYTHVEVMPAFAGGQENMLNFLRKNLQRPRGPRQHGRVLVNLVVAVTGEVTEVQVAPGQGLSPAYDAAAVECVRRLPWFMPGRREGKPVPTALTLPVIF</sequence>
<evidence type="ECO:0000256" key="2">
    <source>
        <dbReference type="ARBA" id="ARBA00006555"/>
    </source>
</evidence>
<dbReference type="Proteomes" id="UP000280066">
    <property type="component" value="Unassembled WGS sequence"/>
</dbReference>
<dbReference type="OrthoDB" id="883427at2"/>
<evidence type="ECO:0000256" key="3">
    <source>
        <dbReference type="ARBA" id="ARBA00022448"/>
    </source>
</evidence>
<dbReference type="GO" id="GO:0055085">
    <property type="term" value="P:transmembrane transport"/>
    <property type="evidence" value="ECO:0007669"/>
    <property type="project" value="InterPro"/>
</dbReference>
<dbReference type="GO" id="GO:0031992">
    <property type="term" value="F:energy transducer activity"/>
    <property type="evidence" value="ECO:0007669"/>
    <property type="project" value="TreeGrafter"/>
</dbReference>
<keyword evidence="5" id="KW-0997">Cell inner membrane</keyword>
<keyword evidence="7" id="KW-0653">Protein transport</keyword>
<keyword evidence="9" id="KW-0472">Membrane</keyword>
<comment type="subcellular location">
    <subcellularLocation>
        <location evidence="1">Cell inner membrane</location>
        <topology evidence="1">Single-pass membrane protein</topology>
        <orientation evidence="1">Periplasmic side</orientation>
    </subcellularLocation>
</comment>
<evidence type="ECO:0000313" key="11">
    <source>
        <dbReference type="EMBL" id="RSK37641.1"/>
    </source>
</evidence>
<dbReference type="GO" id="GO:0098797">
    <property type="term" value="C:plasma membrane protein complex"/>
    <property type="evidence" value="ECO:0007669"/>
    <property type="project" value="TreeGrafter"/>
</dbReference>
<proteinExistence type="inferred from homology"/>
<gene>
    <name evidence="11" type="ORF">EI290_03075</name>
</gene>
<dbReference type="Gene3D" id="3.30.1150.10">
    <property type="match status" value="1"/>
</dbReference>
<keyword evidence="12" id="KW-1185">Reference proteome</keyword>
<evidence type="ECO:0000259" key="10">
    <source>
        <dbReference type="Pfam" id="PF03544"/>
    </source>
</evidence>
<name>A0A3R9NMZ6_9BACT</name>
<accession>A0A3R9NMZ6</accession>
<dbReference type="AlphaFoldDB" id="A0A3R9NMZ6"/>
<keyword evidence="3" id="KW-0813">Transport</keyword>
<keyword evidence="8" id="KW-1133">Transmembrane helix</keyword>
<dbReference type="Pfam" id="PF03544">
    <property type="entry name" value="TonB_C"/>
    <property type="match status" value="1"/>
</dbReference>
<dbReference type="InterPro" id="IPR037682">
    <property type="entry name" value="TonB_C"/>
</dbReference>
<comment type="caution">
    <text evidence="11">The sequence shown here is derived from an EMBL/GenBank/DDBJ whole genome shotgun (WGS) entry which is preliminary data.</text>
</comment>
<evidence type="ECO:0000256" key="1">
    <source>
        <dbReference type="ARBA" id="ARBA00004383"/>
    </source>
</evidence>
<evidence type="ECO:0000256" key="8">
    <source>
        <dbReference type="ARBA" id="ARBA00022989"/>
    </source>
</evidence>
<keyword evidence="4" id="KW-1003">Cell membrane</keyword>
<evidence type="ECO:0000256" key="5">
    <source>
        <dbReference type="ARBA" id="ARBA00022519"/>
    </source>
</evidence>
<dbReference type="GO" id="GO:0015031">
    <property type="term" value="P:protein transport"/>
    <property type="evidence" value="ECO:0007669"/>
    <property type="project" value="UniProtKB-KW"/>
</dbReference>
<evidence type="ECO:0000313" key="12">
    <source>
        <dbReference type="Proteomes" id="UP000280066"/>
    </source>
</evidence>
<evidence type="ECO:0000256" key="9">
    <source>
        <dbReference type="ARBA" id="ARBA00023136"/>
    </source>
</evidence>
<dbReference type="PANTHER" id="PTHR33446:SF2">
    <property type="entry name" value="PROTEIN TONB"/>
    <property type="match status" value="1"/>
</dbReference>